<comment type="caution">
    <text evidence="11">The sequence shown here is derived from an EMBL/GenBank/DDBJ whole genome shotgun (WGS) entry which is preliminary data.</text>
</comment>
<dbReference type="CDD" id="cd08760">
    <property type="entry name" value="Cyt_b561_FRRS1_like"/>
    <property type="match status" value="1"/>
</dbReference>
<evidence type="ECO:0000256" key="3">
    <source>
        <dbReference type="ARBA" id="ARBA00022692"/>
    </source>
</evidence>
<dbReference type="OrthoDB" id="19261at2759"/>
<feature type="chain" id="PRO_5040736671" evidence="9">
    <location>
        <begin position="16"/>
        <end position="246"/>
    </location>
</feature>
<feature type="transmembrane region" description="Helical" evidence="8">
    <location>
        <begin position="164"/>
        <end position="185"/>
    </location>
</feature>
<sequence length="246" mass="26848">MRVALVLAAASQAYAQGFGGSSGGNPFSSGSGSSSSGSSNNPFSNGFESFFSHYTTIITAHAVLATLAFGLVFPLGGILIRIASFPALWWVHGLIQAIAYILYIAAFALGIHMATHLHMLNQAHAIIGIVLFVVLFFQPFLGILHHLMFKKHSRRLIWSYGHIWLGRIIITLGIINGGLGLWLAQQTHIYAPPRGAIIGYSVAAGAIWLIYMACAIIGEARRRRSSPKREMMESPQQYNGRKYQYA</sequence>
<evidence type="ECO:0000256" key="6">
    <source>
        <dbReference type="ARBA" id="ARBA00023136"/>
    </source>
</evidence>
<gene>
    <name evidence="11" type="ORF">Tdes44962_MAKER00338</name>
</gene>
<evidence type="ECO:0000313" key="12">
    <source>
        <dbReference type="Proteomes" id="UP001138500"/>
    </source>
</evidence>
<dbReference type="GO" id="GO:0016020">
    <property type="term" value="C:membrane"/>
    <property type="evidence" value="ECO:0007669"/>
    <property type="project" value="UniProtKB-SubCell"/>
</dbReference>
<evidence type="ECO:0000313" key="11">
    <source>
        <dbReference type="EMBL" id="KAH9827612.1"/>
    </source>
</evidence>
<keyword evidence="4" id="KW-0249">Electron transport</keyword>
<feature type="region of interest" description="Disordered" evidence="7">
    <location>
        <begin position="226"/>
        <end position="246"/>
    </location>
</feature>
<dbReference type="Proteomes" id="UP001138500">
    <property type="component" value="Unassembled WGS sequence"/>
</dbReference>
<reference evidence="11 12" key="2">
    <citation type="journal article" date="2021" name="Curr. Genet.">
        <title>Genetic response to nitrogen starvation in the aggressive Eucalyptus foliar pathogen Teratosphaeria destructans.</title>
        <authorList>
            <person name="Havenga M."/>
            <person name="Wingfield B.D."/>
            <person name="Wingfield M.J."/>
            <person name="Dreyer L.L."/>
            <person name="Roets F."/>
            <person name="Aylward J."/>
        </authorList>
    </citation>
    <scope>NUCLEOTIDE SEQUENCE [LARGE SCALE GENOMIC DNA]</scope>
    <source>
        <strain evidence="11">CMW44962</strain>
    </source>
</reference>
<dbReference type="PROSITE" id="PS50939">
    <property type="entry name" value="CYTOCHROME_B561"/>
    <property type="match status" value="1"/>
</dbReference>
<dbReference type="AlphaFoldDB" id="A0A9W7SS73"/>
<name>A0A9W7SS73_9PEZI</name>
<protein>
    <submittedName>
        <fullName evidence="11">Ferric reductase transmembrane</fullName>
    </submittedName>
</protein>
<keyword evidence="3 8" id="KW-0812">Transmembrane</keyword>
<feature type="signal peptide" evidence="9">
    <location>
        <begin position="1"/>
        <end position="15"/>
    </location>
</feature>
<dbReference type="InterPro" id="IPR006593">
    <property type="entry name" value="Cyt_b561/ferric_Rdtase_TM"/>
</dbReference>
<evidence type="ECO:0000256" key="5">
    <source>
        <dbReference type="ARBA" id="ARBA00022989"/>
    </source>
</evidence>
<feature type="domain" description="Cytochrome b561" evidence="10">
    <location>
        <begin position="24"/>
        <end position="221"/>
    </location>
</feature>
<evidence type="ECO:0000256" key="1">
    <source>
        <dbReference type="ARBA" id="ARBA00004370"/>
    </source>
</evidence>
<evidence type="ECO:0000256" key="2">
    <source>
        <dbReference type="ARBA" id="ARBA00022448"/>
    </source>
</evidence>
<dbReference type="SMART" id="SM00665">
    <property type="entry name" value="B561"/>
    <property type="match status" value="1"/>
</dbReference>
<comment type="subcellular location">
    <subcellularLocation>
        <location evidence="1">Membrane</location>
    </subcellularLocation>
</comment>
<feature type="transmembrane region" description="Helical" evidence="8">
    <location>
        <begin position="57"/>
        <end position="80"/>
    </location>
</feature>
<keyword evidence="12" id="KW-1185">Reference proteome</keyword>
<keyword evidence="9" id="KW-0732">Signal</keyword>
<keyword evidence="6 8" id="KW-0472">Membrane</keyword>
<feature type="transmembrane region" description="Helical" evidence="8">
    <location>
        <begin position="197"/>
        <end position="218"/>
    </location>
</feature>
<proteinExistence type="predicted"/>
<organism evidence="11 12">
    <name type="scientific">Teratosphaeria destructans</name>
    <dbReference type="NCBI Taxonomy" id="418781"/>
    <lineage>
        <taxon>Eukaryota</taxon>
        <taxon>Fungi</taxon>
        <taxon>Dikarya</taxon>
        <taxon>Ascomycota</taxon>
        <taxon>Pezizomycotina</taxon>
        <taxon>Dothideomycetes</taxon>
        <taxon>Dothideomycetidae</taxon>
        <taxon>Mycosphaerellales</taxon>
        <taxon>Teratosphaeriaceae</taxon>
        <taxon>Teratosphaeria</taxon>
    </lineage>
</organism>
<dbReference type="PANTHER" id="PTHR47797">
    <property type="entry name" value="DEHYDROGENASE, PUTATIVE (AFU_ORTHOLOGUE AFUA_8G05805)-RELATED"/>
    <property type="match status" value="1"/>
</dbReference>
<feature type="transmembrane region" description="Helical" evidence="8">
    <location>
        <begin position="87"/>
        <end position="111"/>
    </location>
</feature>
<dbReference type="EMBL" id="RIBY02001867">
    <property type="protein sequence ID" value="KAH9827612.1"/>
    <property type="molecule type" value="Genomic_DNA"/>
</dbReference>
<evidence type="ECO:0000256" key="9">
    <source>
        <dbReference type="SAM" id="SignalP"/>
    </source>
</evidence>
<keyword evidence="5 8" id="KW-1133">Transmembrane helix</keyword>
<evidence type="ECO:0000256" key="8">
    <source>
        <dbReference type="SAM" id="Phobius"/>
    </source>
</evidence>
<evidence type="ECO:0000256" key="7">
    <source>
        <dbReference type="SAM" id="MobiDB-lite"/>
    </source>
</evidence>
<evidence type="ECO:0000256" key="4">
    <source>
        <dbReference type="ARBA" id="ARBA00022982"/>
    </source>
</evidence>
<keyword evidence="2" id="KW-0813">Transport</keyword>
<feature type="transmembrane region" description="Helical" evidence="8">
    <location>
        <begin position="123"/>
        <end position="144"/>
    </location>
</feature>
<dbReference type="PANTHER" id="PTHR47797:SF1">
    <property type="entry name" value="CYTOCHROME B561 DOMAIN-CONTAINING PROTEIN-RELATED"/>
    <property type="match status" value="1"/>
</dbReference>
<accession>A0A9W7SS73</accession>
<reference evidence="11 12" key="1">
    <citation type="journal article" date="2018" name="IMA Fungus">
        <title>IMA Genome-F 10: Nine draft genome sequences of Claviceps purpurea s.lat., including C. arundinis, C. humidiphila, and C. cf. spartinae, pseudomolecules for the pitch canker pathogen Fusarium circinatum, draft genome of Davidsoniella eucalypti, Grosmannia galeiformis, Quambalaria eucalypti, and Teratosphaeria destructans.</title>
        <authorList>
            <person name="Wingfield B.D."/>
            <person name="Liu M."/>
            <person name="Nguyen H.D."/>
            <person name="Lane F.A."/>
            <person name="Morgan S.W."/>
            <person name="De Vos L."/>
            <person name="Wilken P.M."/>
            <person name="Duong T.A."/>
            <person name="Aylward J."/>
            <person name="Coetzee M.P."/>
            <person name="Dadej K."/>
            <person name="De Beer Z.W."/>
            <person name="Findlay W."/>
            <person name="Havenga M."/>
            <person name="Kolarik M."/>
            <person name="Menzies J.G."/>
            <person name="Naidoo K."/>
            <person name="Pochopski O."/>
            <person name="Shoukouhi P."/>
            <person name="Santana Q.C."/>
            <person name="Seifert K.A."/>
            <person name="Soal N."/>
            <person name="Steenkamp E.T."/>
            <person name="Tatham C.T."/>
            <person name="van der Nest M.A."/>
            <person name="Wingfield M.J."/>
        </authorList>
    </citation>
    <scope>NUCLEOTIDE SEQUENCE [LARGE SCALE GENOMIC DNA]</scope>
    <source>
        <strain evidence="11">CMW44962</strain>
    </source>
</reference>
<dbReference type="Gene3D" id="1.20.120.1770">
    <property type="match status" value="1"/>
</dbReference>
<evidence type="ECO:0000259" key="10">
    <source>
        <dbReference type="PROSITE" id="PS50939"/>
    </source>
</evidence>